<comment type="caution">
    <text evidence="1">The sequence shown here is derived from an EMBL/GenBank/DDBJ whole genome shotgun (WGS) entry which is preliminary data.</text>
</comment>
<dbReference type="InterPro" id="IPR024036">
    <property type="entry name" value="tRNA-dHydroUridine_Synthase_C"/>
</dbReference>
<name>A0ABM9BLM5_9BACL</name>
<dbReference type="Gene3D" id="1.10.1200.80">
    <property type="entry name" value="Putative flavin oxidoreducatase, domain 2"/>
    <property type="match status" value="1"/>
</dbReference>
<protein>
    <submittedName>
        <fullName evidence="1">tRNA-dihydrouridine synthase</fullName>
        <ecNumber evidence="1">1.3.1.-</ecNumber>
    </submittedName>
</protein>
<gene>
    <name evidence="1" type="primary">dus_5</name>
    <name evidence="1" type="ORF">PAECIP111894_05547</name>
</gene>
<proteinExistence type="predicted"/>
<dbReference type="Proteomes" id="UP000838749">
    <property type="component" value="Unassembled WGS sequence"/>
</dbReference>
<dbReference type="SUPFAM" id="SSF51395">
    <property type="entry name" value="FMN-linked oxidoreductases"/>
    <property type="match status" value="1"/>
</dbReference>
<organism evidence="1 2">
    <name type="scientific">Paenibacillus pseudetheri</name>
    <dbReference type="NCBI Taxonomy" id="2897682"/>
    <lineage>
        <taxon>Bacteria</taxon>
        <taxon>Bacillati</taxon>
        <taxon>Bacillota</taxon>
        <taxon>Bacilli</taxon>
        <taxon>Bacillales</taxon>
        <taxon>Paenibacillaceae</taxon>
        <taxon>Paenibacillus</taxon>
    </lineage>
</organism>
<evidence type="ECO:0000313" key="2">
    <source>
        <dbReference type="Proteomes" id="UP000838749"/>
    </source>
</evidence>
<dbReference type="EMBL" id="CAKMAB010000052">
    <property type="protein sequence ID" value="CAH1059341.1"/>
    <property type="molecule type" value="Genomic_DNA"/>
</dbReference>
<reference evidence="1" key="1">
    <citation type="submission" date="2021-12" db="EMBL/GenBank/DDBJ databases">
        <authorList>
            <person name="Criscuolo A."/>
        </authorList>
    </citation>
    <scope>NUCLEOTIDE SEQUENCE</scope>
    <source>
        <strain evidence="1">CIP111894</strain>
    </source>
</reference>
<keyword evidence="1" id="KW-0560">Oxidoreductase</keyword>
<accession>A0ABM9BLM5</accession>
<dbReference type="EC" id="1.3.1.-" evidence="1"/>
<dbReference type="GO" id="GO:0016491">
    <property type="term" value="F:oxidoreductase activity"/>
    <property type="evidence" value="ECO:0007669"/>
    <property type="project" value="UniProtKB-KW"/>
</dbReference>
<evidence type="ECO:0000313" key="1">
    <source>
        <dbReference type="EMBL" id="CAH1059341.1"/>
    </source>
</evidence>
<keyword evidence="2" id="KW-1185">Reference proteome</keyword>
<sequence length="100" mass="11578">MIGRGIFHNPFAFEQEPKDHSSEELLDLLWLHLDLYDQYSGLERRLFSPLQRFFKIYVRGFRGASELRNNVMNTKSTSEVRALLDEFGNKEPDGAEGLGD</sequence>